<evidence type="ECO:0000313" key="2">
    <source>
        <dbReference type="EMBL" id="GHA48770.1"/>
    </source>
</evidence>
<dbReference type="Gene3D" id="1.10.10.10">
    <property type="entry name" value="Winged helix-like DNA-binding domain superfamily/Winged helix DNA-binding domain"/>
    <property type="match status" value="1"/>
</dbReference>
<reference evidence="3" key="1">
    <citation type="journal article" date="2019" name="Int. J. Syst. Evol. Microbiol.">
        <title>The Global Catalogue of Microorganisms (GCM) 10K type strain sequencing project: providing services to taxonomists for standard genome sequencing and annotation.</title>
        <authorList>
            <consortium name="The Broad Institute Genomics Platform"/>
            <consortium name="The Broad Institute Genome Sequencing Center for Infectious Disease"/>
            <person name="Wu L."/>
            <person name="Ma J."/>
        </authorList>
    </citation>
    <scope>NUCLEOTIDE SEQUENCE [LARGE SCALE GENOMIC DNA]</scope>
    <source>
        <strain evidence="3">KCTC 32465</strain>
    </source>
</reference>
<dbReference type="PANTHER" id="PTHR33164:SF89">
    <property type="entry name" value="MARR FAMILY REGULATORY PROTEIN"/>
    <property type="match status" value="1"/>
</dbReference>
<dbReference type="InterPro" id="IPR036388">
    <property type="entry name" value="WH-like_DNA-bd_sf"/>
</dbReference>
<dbReference type="EMBL" id="BMZF01000002">
    <property type="protein sequence ID" value="GHA48770.1"/>
    <property type="molecule type" value="Genomic_DNA"/>
</dbReference>
<proteinExistence type="predicted"/>
<dbReference type="SMART" id="SM00347">
    <property type="entry name" value="HTH_MARR"/>
    <property type="match status" value="1"/>
</dbReference>
<dbReference type="PROSITE" id="PS50995">
    <property type="entry name" value="HTH_MARR_2"/>
    <property type="match status" value="1"/>
</dbReference>
<protein>
    <recommendedName>
        <fullName evidence="1">HTH marR-type domain-containing protein</fullName>
    </recommendedName>
</protein>
<dbReference type="SUPFAM" id="SSF46785">
    <property type="entry name" value="Winged helix' DNA-binding domain"/>
    <property type="match status" value="1"/>
</dbReference>
<comment type="caution">
    <text evidence="2">The sequence shown here is derived from an EMBL/GenBank/DDBJ whole genome shotgun (WGS) entry which is preliminary data.</text>
</comment>
<dbReference type="InterPro" id="IPR000835">
    <property type="entry name" value="HTH_MarR-typ"/>
</dbReference>
<evidence type="ECO:0000259" key="1">
    <source>
        <dbReference type="PROSITE" id="PS50995"/>
    </source>
</evidence>
<dbReference type="InterPro" id="IPR036390">
    <property type="entry name" value="WH_DNA-bd_sf"/>
</dbReference>
<sequence length="142" mass="15581">MPDANRTQLATAVLLEQVLRKTYVRLGPQELQPAQWSALRYFKRIYPTGGTVSELSKFLGVTAGPASRAAHTLVKRGLLEARKNPDDKRSTFFCLTANGRAKLAQDPMLALAKNISTLTPTEQENLAETLLKLTGSLKTDTP</sequence>
<dbReference type="InterPro" id="IPR039422">
    <property type="entry name" value="MarR/SlyA-like"/>
</dbReference>
<dbReference type="Proteomes" id="UP000634455">
    <property type="component" value="Unassembled WGS sequence"/>
</dbReference>
<dbReference type="RefSeq" id="WP_189639721.1">
    <property type="nucleotide sequence ID" value="NZ_BMZF01000002.1"/>
</dbReference>
<evidence type="ECO:0000313" key="3">
    <source>
        <dbReference type="Proteomes" id="UP000634455"/>
    </source>
</evidence>
<name>A0ABQ3CZF9_9RHOB</name>
<gene>
    <name evidence="2" type="ORF">GCM10008927_12380</name>
</gene>
<feature type="domain" description="HTH marR-type" evidence="1">
    <location>
        <begin position="1"/>
        <end position="135"/>
    </location>
</feature>
<accession>A0ABQ3CZF9</accession>
<keyword evidence="3" id="KW-1185">Reference proteome</keyword>
<dbReference type="Pfam" id="PF12802">
    <property type="entry name" value="MarR_2"/>
    <property type="match status" value="1"/>
</dbReference>
<dbReference type="PANTHER" id="PTHR33164">
    <property type="entry name" value="TRANSCRIPTIONAL REGULATOR, MARR FAMILY"/>
    <property type="match status" value="1"/>
</dbReference>
<organism evidence="2 3">
    <name type="scientific">Paramylibacter ulvae</name>
    <dbReference type="NCBI Taxonomy" id="1651968"/>
    <lineage>
        <taxon>Bacteria</taxon>
        <taxon>Pseudomonadati</taxon>
        <taxon>Pseudomonadota</taxon>
        <taxon>Alphaproteobacteria</taxon>
        <taxon>Rhodobacterales</taxon>
        <taxon>Paracoccaceae</taxon>
        <taxon>Paramylibacter</taxon>
    </lineage>
</organism>